<dbReference type="PIRSF" id="PIRSF012608">
    <property type="entry name" value="UCP012608"/>
    <property type="match status" value="1"/>
</dbReference>
<accession>A0ABV7VET6</accession>
<organism evidence="1 2">
    <name type="scientific">Ferrovibrio xuzhouensis</name>
    <dbReference type="NCBI Taxonomy" id="1576914"/>
    <lineage>
        <taxon>Bacteria</taxon>
        <taxon>Pseudomonadati</taxon>
        <taxon>Pseudomonadota</taxon>
        <taxon>Alphaproteobacteria</taxon>
        <taxon>Rhodospirillales</taxon>
        <taxon>Rhodospirillaceae</taxon>
        <taxon>Ferrovibrio</taxon>
    </lineage>
</organism>
<keyword evidence="2" id="KW-1185">Reference proteome</keyword>
<reference evidence="2" key="1">
    <citation type="journal article" date="2019" name="Int. J. Syst. Evol. Microbiol.">
        <title>The Global Catalogue of Microorganisms (GCM) 10K type strain sequencing project: providing services to taxonomists for standard genome sequencing and annotation.</title>
        <authorList>
            <consortium name="The Broad Institute Genomics Platform"/>
            <consortium name="The Broad Institute Genome Sequencing Center for Infectious Disease"/>
            <person name="Wu L."/>
            <person name="Ma J."/>
        </authorList>
    </citation>
    <scope>NUCLEOTIDE SEQUENCE [LARGE SCALE GENOMIC DNA]</scope>
    <source>
        <strain evidence="2">KCTC 42182</strain>
    </source>
</reference>
<proteinExistence type="predicted"/>
<dbReference type="RefSeq" id="WP_379724300.1">
    <property type="nucleotide sequence ID" value="NZ_JBHRYJ010000001.1"/>
</dbReference>
<protein>
    <submittedName>
        <fullName evidence="1">DUF2332 domain-containing protein</fullName>
    </submittedName>
</protein>
<dbReference type="Proteomes" id="UP001595711">
    <property type="component" value="Unassembled WGS sequence"/>
</dbReference>
<dbReference type="Pfam" id="PF10094">
    <property type="entry name" value="DUF2332"/>
    <property type="match status" value="1"/>
</dbReference>
<evidence type="ECO:0000313" key="1">
    <source>
        <dbReference type="EMBL" id="MFC3675542.1"/>
    </source>
</evidence>
<name>A0ABV7VET6_9PROT</name>
<comment type="caution">
    <text evidence="1">The sequence shown here is derived from an EMBL/GenBank/DDBJ whole genome shotgun (WGS) entry which is preliminary data.</text>
</comment>
<gene>
    <name evidence="1" type="ORF">ACFOOQ_08310</name>
</gene>
<evidence type="ECO:0000313" key="2">
    <source>
        <dbReference type="Proteomes" id="UP001595711"/>
    </source>
</evidence>
<dbReference type="EMBL" id="JBHRYJ010000001">
    <property type="protein sequence ID" value="MFC3675542.1"/>
    <property type="molecule type" value="Genomic_DNA"/>
</dbReference>
<sequence>MTSAAAIVPHFHRQAAYCTTLGSPLTAAVLTTIADLLERADAPAWTAVLRDWPGDPGADALALRVAGALHRAVLDGDAELAVAYAAGRVDAALIDTVFTRHPGLLTRYLQGPPQTNDPLRSAVLLGGFLTIAAATGRPLALREIGASAGINLMWDTYAYDFGSWCFGDPLAAPFLLQAQWQGPQPPAAKIAVHSRAGCDVQPLDARDPEQRKRLLSYIWADQWPRLERVAMALEHAGRGGPPPEQIHAGDFVARELAARPRDAALVLYHSIVWQYVDPAEQQRIAAAMAAAGQTATAEAPLAWLRFEPGTAKDGADLSLTLWPGGETRRLAEADYHGRWIRWLNGTA</sequence>
<dbReference type="InterPro" id="IPR011200">
    <property type="entry name" value="UCP012608"/>
</dbReference>